<dbReference type="Proteomes" id="UP000029096">
    <property type="component" value="Unassembled WGS sequence"/>
</dbReference>
<dbReference type="EMBL" id="JGYP01000002">
    <property type="protein sequence ID" value="KFI45922.1"/>
    <property type="molecule type" value="Genomic_DNA"/>
</dbReference>
<protein>
    <submittedName>
        <fullName evidence="1">Uncharacterized protein</fullName>
    </submittedName>
</protein>
<sequence>MLEVGFKFRKVLKNHCDSCFYERFHAFYRRLKFLILGKCLKTSILHWLIGLGKLIICVYSVQSSEF</sequence>
<comment type="caution">
    <text evidence="1">The sequence shown here is derived from an EMBL/GenBank/DDBJ whole genome shotgun (WGS) entry which is preliminary data.</text>
</comment>
<keyword evidence="2" id="KW-1185">Reference proteome</keyword>
<accession>A0A086ZHC2</accession>
<organism evidence="1 2">
    <name type="scientific">Bifidobacterium bohemicum DSM 22767</name>
    <dbReference type="NCBI Taxonomy" id="1437606"/>
    <lineage>
        <taxon>Bacteria</taxon>
        <taxon>Bacillati</taxon>
        <taxon>Actinomycetota</taxon>
        <taxon>Actinomycetes</taxon>
        <taxon>Bifidobacteriales</taxon>
        <taxon>Bifidobacteriaceae</taxon>
        <taxon>Bifidobacterium</taxon>
    </lineage>
</organism>
<reference evidence="1 2" key="1">
    <citation type="submission" date="2014-03" db="EMBL/GenBank/DDBJ databases">
        <title>Genomics of Bifidobacteria.</title>
        <authorList>
            <person name="Ventura M."/>
            <person name="Milani C."/>
            <person name="Lugli G.A."/>
        </authorList>
    </citation>
    <scope>NUCLEOTIDE SEQUENCE [LARGE SCALE GENOMIC DNA]</scope>
    <source>
        <strain evidence="1 2">DSM 22767</strain>
    </source>
</reference>
<gene>
    <name evidence="1" type="ORF">BBOH_0729</name>
</gene>
<dbReference type="STRING" id="1437606.BBOH_0729"/>
<evidence type="ECO:0000313" key="1">
    <source>
        <dbReference type="EMBL" id="KFI45922.1"/>
    </source>
</evidence>
<name>A0A086ZHC2_9BIFI</name>
<dbReference type="AlphaFoldDB" id="A0A086ZHC2"/>
<proteinExistence type="predicted"/>
<evidence type="ECO:0000313" key="2">
    <source>
        <dbReference type="Proteomes" id="UP000029096"/>
    </source>
</evidence>